<dbReference type="PANTHER" id="PTHR30624:SF10">
    <property type="entry name" value="CONSERVED PROTEIN"/>
    <property type="match status" value="1"/>
</dbReference>
<dbReference type="RefSeq" id="WP_176907839.1">
    <property type="nucleotide sequence ID" value="NZ_JABKAU010000009.1"/>
</dbReference>
<evidence type="ECO:0000259" key="6">
    <source>
        <dbReference type="Pfam" id="PF19289"/>
    </source>
</evidence>
<evidence type="ECO:0000256" key="4">
    <source>
        <dbReference type="ARBA" id="ARBA00023049"/>
    </source>
</evidence>
<accession>A0A7Y7PN70</accession>
<comment type="caution">
    <text evidence="8">The sequence shown here is derived from an EMBL/GenBank/DDBJ whole genome shotgun (WGS) entry which is preliminary data.</text>
</comment>
<keyword evidence="4" id="KW-0482">Metalloprotease</keyword>
<feature type="domain" description="Metalloprotease TldD/E central" evidence="7">
    <location>
        <begin position="162"/>
        <end position="247"/>
    </location>
</feature>
<evidence type="ECO:0000256" key="1">
    <source>
        <dbReference type="ARBA" id="ARBA00005836"/>
    </source>
</evidence>
<dbReference type="EMBL" id="JABKAU010000009">
    <property type="protein sequence ID" value="NVO30921.1"/>
    <property type="molecule type" value="Genomic_DNA"/>
</dbReference>
<proteinExistence type="inferred from homology"/>
<dbReference type="InterPro" id="IPR002510">
    <property type="entry name" value="Metalloprtase-TldD/E_N"/>
</dbReference>
<dbReference type="InterPro" id="IPR051463">
    <property type="entry name" value="Peptidase_U62_metallo"/>
</dbReference>
<dbReference type="Proteomes" id="UP000565521">
    <property type="component" value="Unassembled WGS sequence"/>
</dbReference>
<dbReference type="Pfam" id="PF19289">
    <property type="entry name" value="PmbA_TldD_3rd"/>
    <property type="match status" value="1"/>
</dbReference>
<gene>
    <name evidence="8" type="ORF">HW554_06855</name>
</gene>
<evidence type="ECO:0000256" key="2">
    <source>
        <dbReference type="ARBA" id="ARBA00022670"/>
    </source>
</evidence>
<dbReference type="Gene3D" id="3.30.2290.10">
    <property type="entry name" value="PmbA/TldD superfamily"/>
    <property type="match status" value="1"/>
</dbReference>
<sequence length="549" mass="59499">MKRRDFVGLTGLAASALWLPAIPGFAGDLVDPMRLLEPGLDVAAKKRLADVALNTAKSAGASYADVRIGRYLNQGVFTREKQVQNIVSSESFGVGVRVIANGTWGFSATNTVTEAGIAKATLLAVQIAKANSKVQKEQVQLAPQKGFGEVSWKAPIKQNAFEVPIKDKVDLLLATNAAALSNGASFVNSVLFQVNEQKYFASTDGSYIDQDIHRIFPTFGVTVVDRASGKFRSRSALSAPMGLGYEYLQPMAEDKIAGPAGTGLIGYKNSYDMLADAALAAKQAKEKLTAKSVTAGKYDLVLDPHHLGLTIHESVGHPLELDRVLGYEANYAGTSFATLDWKAKGQPYGSKQVNIVADKLQPGSLGAVGWDDEGVKTKEWMLINDGKLVDYQKIRDQAHIMGQKESDGCCYSQSWQDVQFQRMPNVSLKPNTSKMSVDEMVSKVDKGIYIAGNGSFSIDQQRYNSQFGGQVFYAIEKGKITEMLEDVAYQTNTLEFWNSCAGSCDQSDYRLAGFFNDGKGQPSQSSAVSHGSATTRFNNVNVINVARKI</sequence>
<dbReference type="InterPro" id="IPR036059">
    <property type="entry name" value="TldD/PmbA_sf"/>
</dbReference>
<dbReference type="Pfam" id="PF19290">
    <property type="entry name" value="PmbA_TldD_2nd"/>
    <property type="match status" value="1"/>
</dbReference>
<evidence type="ECO:0000256" key="3">
    <source>
        <dbReference type="ARBA" id="ARBA00022801"/>
    </source>
</evidence>
<keyword evidence="9" id="KW-1185">Reference proteome</keyword>
<evidence type="ECO:0000313" key="8">
    <source>
        <dbReference type="EMBL" id="NVO30921.1"/>
    </source>
</evidence>
<dbReference type="Pfam" id="PF01523">
    <property type="entry name" value="PmbA_TldD_1st"/>
    <property type="match status" value="1"/>
</dbReference>
<feature type="domain" description="Metalloprotease TldD/E N-terminal" evidence="5">
    <location>
        <begin position="64"/>
        <end position="128"/>
    </location>
</feature>
<protein>
    <submittedName>
        <fullName evidence="8">TldD/PmbA family protein</fullName>
    </submittedName>
</protein>
<dbReference type="InterPro" id="IPR045569">
    <property type="entry name" value="Metalloprtase-TldD/E_C"/>
</dbReference>
<dbReference type="PANTHER" id="PTHR30624">
    <property type="entry name" value="UNCHARACTERIZED PROTEIN TLDD AND PMBA"/>
    <property type="match status" value="1"/>
</dbReference>
<dbReference type="GO" id="GO:0005829">
    <property type="term" value="C:cytosol"/>
    <property type="evidence" value="ECO:0007669"/>
    <property type="project" value="TreeGrafter"/>
</dbReference>
<reference evidence="8 9" key="1">
    <citation type="submission" date="2020-05" db="EMBL/GenBank/DDBJ databases">
        <title>Hymenobacter terrestris sp. nov. and Hymenobacter lapidiphilus sp. nov., isolated from regoliths in Antarctica.</title>
        <authorList>
            <person name="Sedlacek I."/>
            <person name="Pantucek R."/>
            <person name="Zeman M."/>
            <person name="Holochova P."/>
            <person name="Kralova S."/>
            <person name="Stankova E."/>
            <person name="Sedo O."/>
            <person name="Micenkova L."/>
            <person name="Svec P."/>
            <person name="Gupta V."/>
            <person name="Sood U."/>
            <person name="Korpole U.S."/>
            <person name="Lal R."/>
        </authorList>
    </citation>
    <scope>NUCLEOTIDE SEQUENCE [LARGE SCALE GENOMIC DNA]</scope>
    <source>
        <strain evidence="8 9">P5342</strain>
    </source>
</reference>
<name>A0A7Y7PN70_9BACT</name>
<keyword evidence="2" id="KW-0645">Protease</keyword>
<evidence type="ECO:0000313" key="9">
    <source>
        <dbReference type="Proteomes" id="UP000565521"/>
    </source>
</evidence>
<evidence type="ECO:0000259" key="5">
    <source>
        <dbReference type="Pfam" id="PF01523"/>
    </source>
</evidence>
<dbReference type="SUPFAM" id="SSF111283">
    <property type="entry name" value="Putative modulator of DNA gyrase, PmbA/TldD"/>
    <property type="match status" value="1"/>
</dbReference>
<dbReference type="AlphaFoldDB" id="A0A7Y7PN70"/>
<evidence type="ECO:0000259" key="7">
    <source>
        <dbReference type="Pfam" id="PF19290"/>
    </source>
</evidence>
<dbReference type="InterPro" id="IPR045570">
    <property type="entry name" value="Metalloprtase-TldD/E_cen_dom"/>
</dbReference>
<feature type="domain" description="Metalloprotease TldD/E C-terminal" evidence="6">
    <location>
        <begin position="296"/>
        <end position="542"/>
    </location>
</feature>
<dbReference type="InterPro" id="IPR035068">
    <property type="entry name" value="TldD/PmbA_N"/>
</dbReference>
<dbReference type="FunFam" id="3.30.2290.10:FF:000003">
    <property type="entry name" value="Zinc-dependent protease, TldD/PmbA family"/>
    <property type="match status" value="1"/>
</dbReference>
<keyword evidence="3" id="KW-0378">Hydrolase</keyword>
<organism evidence="8 9">
    <name type="scientific">Hymenobacter lapidiphilus</name>
    <dbReference type="NCBI Taxonomy" id="2608003"/>
    <lineage>
        <taxon>Bacteria</taxon>
        <taxon>Pseudomonadati</taxon>
        <taxon>Bacteroidota</taxon>
        <taxon>Cytophagia</taxon>
        <taxon>Cytophagales</taxon>
        <taxon>Hymenobacteraceae</taxon>
        <taxon>Hymenobacter</taxon>
    </lineage>
</organism>
<comment type="similarity">
    <text evidence="1">Belongs to the peptidase U62 family.</text>
</comment>
<dbReference type="GO" id="GO:0006508">
    <property type="term" value="P:proteolysis"/>
    <property type="evidence" value="ECO:0007669"/>
    <property type="project" value="UniProtKB-KW"/>
</dbReference>
<dbReference type="GO" id="GO:0008237">
    <property type="term" value="F:metallopeptidase activity"/>
    <property type="evidence" value="ECO:0007669"/>
    <property type="project" value="UniProtKB-KW"/>
</dbReference>